<dbReference type="InterPro" id="IPR000608">
    <property type="entry name" value="UBC"/>
</dbReference>
<dbReference type="Gene3D" id="3.10.110.10">
    <property type="entry name" value="Ubiquitin Conjugating Enzyme"/>
    <property type="match status" value="1"/>
</dbReference>
<dbReference type="PROSITE" id="PS50127">
    <property type="entry name" value="UBC_2"/>
    <property type="match status" value="1"/>
</dbReference>
<dbReference type="InterPro" id="IPR016135">
    <property type="entry name" value="UBQ-conjugating_enzyme/RWD"/>
</dbReference>
<proteinExistence type="predicted"/>
<dbReference type="Proteomes" id="UP000218209">
    <property type="component" value="Unassembled WGS sequence"/>
</dbReference>
<dbReference type="Pfam" id="PF00179">
    <property type="entry name" value="UQ_con"/>
    <property type="match status" value="1"/>
</dbReference>
<dbReference type="EMBL" id="KV919127">
    <property type="protein sequence ID" value="OSX71520.1"/>
    <property type="molecule type" value="Genomic_DNA"/>
</dbReference>
<gene>
    <name evidence="2" type="ORF">BU14_0524s0003</name>
</gene>
<dbReference type="PANTHER" id="PTHR24068">
    <property type="entry name" value="UBIQUITIN-CONJUGATING ENZYME E2"/>
    <property type="match status" value="1"/>
</dbReference>
<sequence>MRGGRGGTPATPSIGPSTAVAGKWTAGSLSGSANRIQIELQTLSAATSTAAPGHLPAFMAGPNGADLYAWTATVSGPSGSPYSRGLFFFDIRFPGNYPFSPPVVVLRSRIYHPNLVAGTTVAIRTLSEDGWSAATTVYDVLRGIRELLAEPDPHDAVVGSVAEQYVTDRKAFDETARDWTRRFAS</sequence>
<accession>A0A1X6NSM1</accession>
<protein>
    <recommendedName>
        <fullName evidence="1">UBC core domain-containing protein</fullName>
    </recommendedName>
</protein>
<dbReference type="AlphaFoldDB" id="A0A1X6NSM1"/>
<evidence type="ECO:0000313" key="3">
    <source>
        <dbReference type="Proteomes" id="UP000218209"/>
    </source>
</evidence>
<dbReference type="SUPFAM" id="SSF54495">
    <property type="entry name" value="UBC-like"/>
    <property type="match status" value="1"/>
</dbReference>
<dbReference type="SMART" id="SM00212">
    <property type="entry name" value="UBCc"/>
    <property type="match status" value="1"/>
</dbReference>
<name>A0A1X6NSM1_PORUM</name>
<evidence type="ECO:0000259" key="1">
    <source>
        <dbReference type="PROSITE" id="PS50127"/>
    </source>
</evidence>
<evidence type="ECO:0000313" key="2">
    <source>
        <dbReference type="EMBL" id="OSX71520.1"/>
    </source>
</evidence>
<feature type="domain" description="UBC core" evidence="1">
    <location>
        <begin position="31"/>
        <end position="185"/>
    </location>
</feature>
<reference evidence="2 3" key="1">
    <citation type="submission" date="2017-03" db="EMBL/GenBank/DDBJ databases">
        <title>WGS assembly of Porphyra umbilicalis.</title>
        <authorList>
            <person name="Brawley S.H."/>
            <person name="Blouin N.A."/>
            <person name="Ficko-Blean E."/>
            <person name="Wheeler G.L."/>
            <person name="Lohr M."/>
            <person name="Goodson H.V."/>
            <person name="Jenkins J.W."/>
            <person name="Blaby-Haas C.E."/>
            <person name="Helliwell K.E."/>
            <person name="Chan C."/>
            <person name="Marriage T."/>
            <person name="Bhattacharya D."/>
            <person name="Klein A.S."/>
            <person name="Badis Y."/>
            <person name="Brodie J."/>
            <person name="Cao Y."/>
            <person name="Collen J."/>
            <person name="Dittami S.M."/>
            <person name="Gachon C.M."/>
            <person name="Green B.R."/>
            <person name="Karpowicz S."/>
            <person name="Kim J.W."/>
            <person name="Kudahl U."/>
            <person name="Lin S."/>
            <person name="Michel G."/>
            <person name="Mittag M."/>
            <person name="Olson B.J."/>
            <person name="Pangilinan J."/>
            <person name="Peng Y."/>
            <person name="Qiu H."/>
            <person name="Shu S."/>
            <person name="Singer J.T."/>
            <person name="Smith A.G."/>
            <person name="Sprecher B.N."/>
            <person name="Wagner V."/>
            <person name="Wang W."/>
            <person name="Wang Z.-Y."/>
            <person name="Yan J."/>
            <person name="Yarish C."/>
            <person name="Zoeuner-Riek S."/>
            <person name="Zhuang Y."/>
            <person name="Zou Y."/>
            <person name="Lindquist E.A."/>
            <person name="Grimwood J."/>
            <person name="Barry K."/>
            <person name="Rokhsar D.S."/>
            <person name="Schmutz J."/>
            <person name="Stiller J.W."/>
            <person name="Grossman A.R."/>
            <person name="Prochnik S.E."/>
        </authorList>
    </citation>
    <scope>NUCLEOTIDE SEQUENCE [LARGE SCALE GENOMIC DNA]</scope>
    <source>
        <strain evidence="2">4086291</strain>
    </source>
</reference>
<keyword evidence="3" id="KW-1185">Reference proteome</keyword>
<dbReference type="OrthoDB" id="9978460at2759"/>
<organism evidence="2 3">
    <name type="scientific">Porphyra umbilicalis</name>
    <name type="common">Purple laver</name>
    <name type="synonym">Red alga</name>
    <dbReference type="NCBI Taxonomy" id="2786"/>
    <lineage>
        <taxon>Eukaryota</taxon>
        <taxon>Rhodophyta</taxon>
        <taxon>Bangiophyceae</taxon>
        <taxon>Bangiales</taxon>
        <taxon>Bangiaceae</taxon>
        <taxon>Porphyra</taxon>
    </lineage>
</organism>